<dbReference type="EMBL" id="LYBM01000063">
    <property type="protein sequence ID" value="ODA29821.1"/>
    <property type="molecule type" value="Genomic_DNA"/>
</dbReference>
<dbReference type="InterPro" id="IPR036390">
    <property type="entry name" value="WH_DNA-bd_sf"/>
</dbReference>
<sequence>MDVINENNGTIKRAERYCDARGLRLTKKRKQVLAGLIQSRKALSAYELITYCEDHLGETIPAMSMYRILEFLNAENLVHKISMLNKYVVCEHINCKHDHGIPEFLVCSQCNKVKETIVAPSAICQLQENAEEAGFTLTSPQLEMNCVCKECMEPDKKRS</sequence>
<evidence type="ECO:0000256" key="5">
    <source>
        <dbReference type="ARBA" id="ARBA00023125"/>
    </source>
</evidence>
<comment type="similarity">
    <text evidence="1">Belongs to the Fur family.</text>
</comment>
<reference evidence="8 9" key="1">
    <citation type="submission" date="2016-05" db="EMBL/GenBank/DDBJ databases">
        <title>Genomic Taxonomy of the Vibrionaceae.</title>
        <authorList>
            <person name="Gomez-Gil B."/>
            <person name="Enciso-Ibarra J."/>
        </authorList>
    </citation>
    <scope>NUCLEOTIDE SEQUENCE [LARGE SCALE GENOMIC DNA]</scope>
    <source>
        <strain evidence="8 9">CAIM 1920</strain>
    </source>
</reference>
<dbReference type="InterPro" id="IPR043135">
    <property type="entry name" value="Fur_C"/>
</dbReference>
<gene>
    <name evidence="8" type="ORF">A8L45_21685</name>
</gene>
<name>A0A1C3E9C9_9GAMM</name>
<comment type="caution">
    <text evidence="8">The sequence shown here is derived from an EMBL/GenBank/DDBJ whole genome shotgun (WGS) entry which is preliminary data.</text>
</comment>
<dbReference type="SUPFAM" id="SSF46785">
    <property type="entry name" value="Winged helix' DNA-binding domain"/>
    <property type="match status" value="1"/>
</dbReference>
<dbReference type="Gene3D" id="1.10.10.10">
    <property type="entry name" value="Winged helix-like DNA-binding domain superfamily/Winged helix DNA-binding domain"/>
    <property type="match status" value="1"/>
</dbReference>
<dbReference type="PANTHER" id="PTHR33202:SF6">
    <property type="entry name" value="ZINC UPTAKE REGULATION PROTEIN"/>
    <property type="match status" value="1"/>
</dbReference>
<keyword evidence="7" id="KW-0479">Metal-binding</keyword>
<dbReference type="Proteomes" id="UP000094936">
    <property type="component" value="Unassembled WGS sequence"/>
</dbReference>
<evidence type="ECO:0000256" key="3">
    <source>
        <dbReference type="ARBA" id="ARBA00022833"/>
    </source>
</evidence>
<keyword evidence="9" id="KW-1185">Reference proteome</keyword>
<feature type="binding site" evidence="7">
    <location>
        <position position="107"/>
    </location>
    <ligand>
        <name>Zn(2+)</name>
        <dbReference type="ChEBI" id="CHEBI:29105"/>
    </ligand>
</feature>
<evidence type="ECO:0000256" key="6">
    <source>
        <dbReference type="ARBA" id="ARBA00023163"/>
    </source>
</evidence>
<feature type="binding site" evidence="7">
    <location>
        <position position="110"/>
    </location>
    <ligand>
        <name>Zn(2+)</name>
        <dbReference type="ChEBI" id="CHEBI:29105"/>
    </ligand>
</feature>
<dbReference type="GO" id="GO:0003700">
    <property type="term" value="F:DNA-binding transcription factor activity"/>
    <property type="evidence" value="ECO:0007669"/>
    <property type="project" value="InterPro"/>
</dbReference>
<evidence type="ECO:0000256" key="4">
    <source>
        <dbReference type="ARBA" id="ARBA00023015"/>
    </source>
</evidence>
<dbReference type="Pfam" id="PF01475">
    <property type="entry name" value="FUR"/>
    <property type="match status" value="1"/>
</dbReference>
<dbReference type="GO" id="GO:0045892">
    <property type="term" value="P:negative regulation of DNA-templated transcription"/>
    <property type="evidence" value="ECO:0007669"/>
    <property type="project" value="TreeGrafter"/>
</dbReference>
<dbReference type="PANTHER" id="PTHR33202">
    <property type="entry name" value="ZINC UPTAKE REGULATION PROTEIN"/>
    <property type="match status" value="1"/>
</dbReference>
<keyword evidence="3 7" id="KW-0862">Zinc</keyword>
<accession>A0A1C3E9C9</accession>
<dbReference type="AlphaFoldDB" id="A0A1C3E9C9"/>
<dbReference type="OrthoDB" id="9801127at2"/>
<protein>
    <submittedName>
        <fullName evidence="8">Fur family transcriptional regulator</fullName>
    </submittedName>
</protein>
<keyword evidence="6" id="KW-0804">Transcription</keyword>
<dbReference type="GO" id="GO:0000976">
    <property type="term" value="F:transcription cis-regulatory region binding"/>
    <property type="evidence" value="ECO:0007669"/>
    <property type="project" value="TreeGrafter"/>
</dbReference>
<evidence type="ECO:0000313" key="9">
    <source>
        <dbReference type="Proteomes" id="UP000094936"/>
    </source>
</evidence>
<evidence type="ECO:0000256" key="2">
    <source>
        <dbReference type="ARBA" id="ARBA00022491"/>
    </source>
</evidence>
<dbReference type="InterPro" id="IPR002481">
    <property type="entry name" value="FUR"/>
</dbReference>
<keyword evidence="2" id="KW-0678">Repressor</keyword>
<feature type="binding site" evidence="7">
    <location>
        <position position="151"/>
    </location>
    <ligand>
        <name>Zn(2+)</name>
        <dbReference type="ChEBI" id="CHEBI:29105"/>
    </ligand>
</feature>
<proteinExistence type="inferred from homology"/>
<keyword evidence="5" id="KW-0238">DNA-binding</keyword>
<organism evidence="8 9">
    <name type="scientific">Veronia pacifica</name>
    <dbReference type="NCBI Taxonomy" id="1080227"/>
    <lineage>
        <taxon>Bacteria</taxon>
        <taxon>Pseudomonadati</taxon>
        <taxon>Pseudomonadota</taxon>
        <taxon>Gammaproteobacteria</taxon>
        <taxon>Vibrionales</taxon>
        <taxon>Vibrionaceae</taxon>
        <taxon>Veronia</taxon>
    </lineage>
</organism>
<evidence type="ECO:0000256" key="1">
    <source>
        <dbReference type="ARBA" id="ARBA00007957"/>
    </source>
</evidence>
<dbReference type="GO" id="GO:0005829">
    <property type="term" value="C:cytosol"/>
    <property type="evidence" value="ECO:0007669"/>
    <property type="project" value="TreeGrafter"/>
</dbReference>
<dbReference type="GO" id="GO:1900376">
    <property type="term" value="P:regulation of secondary metabolite biosynthetic process"/>
    <property type="evidence" value="ECO:0007669"/>
    <property type="project" value="TreeGrafter"/>
</dbReference>
<dbReference type="GO" id="GO:0008270">
    <property type="term" value="F:zinc ion binding"/>
    <property type="evidence" value="ECO:0007669"/>
    <property type="project" value="TreeGrafter"/>
</dbReference>
<dbReference type="RefSeq" id="WP_068905453.1">
    <property type="nucleotide sequence ID" value="NZ_JBHUIF010000009.1"/>
</dbReference>
<evidence type="ECO:0000313" key="8">
    <source>
        <dbReference type="EMBL" id="ODA29821.1"/>
    </source>
</evidence>
<keyword evidence="4" id="KW-0805">Transcription regulation</keyword>
<dbReference type="InterPro" id="IPR036388">
    <property type="entry name" value="WH-like_DNA-bd_sf"/>
</dbReference>
<feature type="binding site" evidence="7">
    <location>
        <position position="148"/>
    </location>
    <ligand>
        <name>Zn(2+)</name>
        <dbReference type="ChEBI" id="CHEBI:29105"/>
    </ligand>
</feature>
<evidence type="ECO:0000256" key="7">
    <source>
        <dbReference type="PIRSR" id="PIRSR602481-1"/>
    </source>
</evidence>
<comment type="cofactor">
    <cofactor evidence="7">
        <name>Zn(2+)</name>
        <dbReference type="ChEBI" id="CHEBI:29105"/>
    </cofactor>
    <text evidence="7">Binds 1 zinc ion per subunit.</text>
</comment>
<dbReference type="STRING" id="1080227.A8L45_21685"/>
<dbReference type="Gene3D" id="3.30.1490.190">
    <property type="match status" value="1"/>
</dbReference>